<proteinExistence type="predicted"/>
<keyword evidence="2" id="KW-1185">Reference proteome</keyword>
<reference evidence="2" key="1">
    <citation type="journal article" date="2019" name="Int. J. Syst. Evol. Microbiol.">
        <title>The Global Catalogue of Microorganisms (GCM) 10K type strain sequencing project: providing services to taxonomists for standard genome sequencing and annotation.</title>
        <authorList>
            <consortium name="The Broad Institute Genomics Platform"/>
            <consortium name="The Broad Institute Genome Sequencing Center for Infectious Disease"/>
            <person name="Wu L."/>
            <person name="Ma J."/>
        </authorList>
    </citation>
    <scope>NUCLEOTIDE SEQUENCE [LARGE SCALE GENOMIC DNA]</scope>
    <source>
        <strain evidence="2">KCTC 33842</strain>
    </source>
</reference>
<comment type="caution">
    <text evidence="1">The sequence shown here is derived from an EMBL/GenBank/DDBJ whole genome shotgun (WGS) entry which is preliminary data.</text>
</comment>
<dbReference type="RefSeq" id="WP_386843094.1">
    <property type="nucleotide sequence ID" value="NZ_JBHUMK010000012.1"/>
</dbReference>
<gene>
    <name evidence="1" type="ORF">ACFSR9_03525</name>
</gene>
<accession>A0ABW5P1Z7</accession>
<organism evidence="1 2">
    <name type="scientific">Deinococcus taklimakanensis</name>
    <dbReference type="NCBI Taxonomy" id="536443"/>
    <lineage>
        <taxon>Bacteria</taxon>
        <taxon>Thermotogati</taxon>
        <taxon>Deinococcota</taxon>
        <taxon>Deinococci</taxon>
        <taxon>Deinococcales</taxon>
        <taxon>Deinococcaceae</taxon>
        <taxon>Deinococcus</taxon>
    </lineage>
</organism>
<protein>
    <submittedName>
        <fullName evidence="1">Uncharacterized protein</fullName>
    </submittedName>
</protein>
<evidence type="ECO:0000313" key="2">
    <source>
        <dbReference type="Proteomes" id="UP001597475"/>
    </source>
</evidence>
<dbReference type="EMBL" id="JBHUMK010000012">
    <property type="protein sequence ID" value="MFD2608510.1"/>
    <property type="molecule type" value="Genomic_DNA"/>
</dbReference>
<dbReference type="Proteomes" id="UP001597475">
    <property type="component" value="Unassembled WGS sequence"/>
</dbReference>
<name>A0ABW5P1Z7_9DEIO</name>
<evidence type="ECO:0000313" key="1">
    <source>
        <dbReference type="EMBL" id="MFD2608510.1"/>
    </source>
</evidence>
<sequence length="78" mass="8362">MATLAEAARIARNNTTQFPNTANCVPLVLDALPSAVTDCQLRQDANTAYVLSQSQTGMYYLFDGPDIQGPLASSPVSW</sequence>